<gene>
    <name evidence="1" type="ORF">SAMN04488508_105221</name>
</gene>
<name>A0A1M6GDT0_9FLAO</name>
<dbReference type="EMBL" id="FQYP01000005">
    <property type="protein sequence ID" value="SHJ08062.1"/>
    <property type="molecule type" value="Genomic_DNA"/>
</dbReference>
<dbReference type="Proteomes" id="UP000184432">
    <property type="component" value="Unassembled WGS sequence"/>
</dbReference>
<sequence length="167" mass="19501">MRSNTLHRTWKPFLWIAMVFFTFNLGYSQSVSEEKMGNLSFMIGEWIGTSSIFQKDSIVKVPAYEKVAYKLDKNIITIDLKSQSLQLHTVIHYDEKEGSYYYTPYSKGRGGKKYKGIYQDGKFIVAFSQSKRIVFGLTEEGHFIEYGEQLKNGEWQKYFEDILQKAP</sequence>
<evidence type="ECO:0000313" key="2">
    <source>
        <dbReference type="Proteomes" id="UP000184432"/>
    </source>
</evidence>
<dbReference type="AlphaFoldDB" id="A0A1M6GDT0"/>
<proteinExistence type="predicted"/>
<dbReference type="RefSeq" id="WP_073316423.1">
    <property type="nucleotide sequence ID" value="NZ_FQYP01000005.1"/>
</dbReference>
<evidence type="ECO:0008006" key="3">
    <source>
        <dbReference type="Google" id="ProtNLM"/>
    </source>
</evidence>
<accession>A0A1M6GDT0</accession>
<evidence type="ECO:0000313" key="1">
    <source>
        <dbReference type="EMBL" id="SHJ08062.1"/>
    </source>
</evidence>
<reference evidence="2" key="1">
    <citation type="submission" date="2016-11" db="EMBL/GenBank/DDBJ databases">
        <authorList>
            <person name="Varghese N."/>
            <person name="Submissions S."/>
        </authorList>
    </citation>
    <scope>NUCLEOTIDE SEQUENCE [LARGE SCALE GENOMIC DNA]</scope>
    <source>
        <strain evidence="2">DSM 22623</strain>
    </source>
</reference>
<dbReference type="STRING" id="570521.SAMN04488508_105221"/>
<dbReference type="OrthoDB" id="1437459at2"/>
<protein>
    <recommendedName>
        <fullName evidence="3">DUF1579 domain-containing protein</fullName>
    </recommendedName>
</protein>
<organism evidence="1 2">
    <name type="scientific">Aquimarina spongiae</name>
    <dbReference type="NCBI Taxonomy" id="570521"/>
    <lineage>
        <taxon>Bacteria</taxon>
        <taxon>Pseudomonadati</taxon>
        <taxon>Bacteroidota</taxon>
        <taxon>Flavobacteriia</taxon>
        <taxon>Flavobacteriales</taxon>
        <taxon>Flavobacteriaceae</taxon>
        <taxon>Aquimarina</taxon>
    </lineage>
</organism>
<keyword evidence="2" id="KW-1185">Reference proteome</keyword>